<keyword evidence="3" id="KW-1185">Reference proteome</keyword>
<comment type="caution">
    <text evidence="2">The sequence shown here is derived from an EMBL/GenBank/DDBJ whole genome shotgun (WGS) entry which is preliminary data.</text>
</comment>
<reference evidence="2 3" key="1">
    <citation type="journal article" date="2021" name="Elife">
        <title>Chloroplast acquisition without the gene transfer in kleptoplastic sea slugs, Plakobranchus ocellatus.</title>
        <authorList>
            <person name="Maeda T."/>
            <person name="Takahashi S."/>
            <person name="Yoshida T."/>
            <person name="Shimamura S."/>
            <person name="Takaki Y."/>
            <person name="Nagai Y."/>
            <person name="Toyoda A."/>
            <person name="Suzuki Y."/>
            <person name="Arimoto A."/>
            <person name="Ishii H."/>
            <person name="Satoh N."/>
            <person name="Nishiyama T."/>
            <person name="Hasebe M."/>
            <person name="Maruyama T."/>
            <person name="Minagawa J."/>
            <person name="Obokata J."/>
            <person name="Shigenobu S."/>
        </authorList>
    </citation>
    <scope>NUCLEOTIDE SEQUENCE [LARGE SCALE GENOMIC DNA]</scope>
</reference>
<feature type="domain" description="ELMO armadillo-like helical" evidence="1">
    <location>
        <begin position="149"/>
        <end position="234"/>
    </location>
</feature>
<dbReference type="AlphaFoldDB" id="A0AAV4BBH7"/>
<organism evidence="2 3">
    <name type="scientific">Plakobranchus ocellatus</name>
    <dbReference type="NCBI Taxonomy" id="259542"/>
    <lineage>
        <taxon>Eukaryota</taxon>
        <taxon>Metazoa</taxon>
        <taxon>Spiralia</taxon>
        <taxon>Lophotrochozoa</taxon>
        <taxon>Mollusca</taxon>
        <taxon>Gastropoda</taxon>
        <taxon>Heterobranchia</taxon>
        <taxon>Euthyneura</taxon>
        <taxon>Panpulmonata</taxon>
        <taxon>Sacoglossa</taxon>
        <taxon>Placobranchoidea</taxon>
        <taxon>Plakobranchidae</taxon>
        <taxon>Plakobranchus</taxon>
    </lineage>
</organism>
<protein>
    <submittedName>
        <fullName evidence="2">Engulfment and cell motility protein 1-like</fullName>
    </submittedName>
</protein>
<evidence type="ECO:0000313" key="3">
    <source>
        <dbReference type="Proteomes" id="UP000735302"/>
    </source>
</evidence>
<evidence type="ECO:0000259" key="1">
    <source>
        <dbReference type="Pfam" id="PF11841"/>
    </source>
</evidence>
<proteinExistence type="predicted"/>
<dbReference type="Pfam" id="PF11841">
    <property type="entry name" value="ELMO_ARM"/>
    <property type="match status" value="1"/>
</dbReference>
<name>A0AAV4BBH7_9GAST</name>
<dbReference type="EMBL" id="BLXT01005191">
    <property type="protein sequence ID" value="GFO20696.1"/>
    <property type="molecule type" value="Genomic_DNA"/>
</dbReference>
<gene>
    <name evidence="2" type="ORF">PoB_004720100</name>
</gene>
<sequence length="236" mass="26384">MALKSLKGDRSSTVSTTALARTLPITPKKNQDDNIKKVAVTMPDLNTSEQQGQLIEFDQTMSLEAIIKDICQKWSLTEPKNYALRFNETNQKMYITESNRNNIRDGQVLNLTPSAGQTARQIQQALSGSRLEDKNTALRQLSFLASDFTFAMEFIRIEAHRLIIDIVQGGNFKGDPLAYTLKSFVCLMDHAIISWEILDVDFIKKVADCVSVSSSNLDPSCLQSALAILESVVLHW</sequence>
<dbReference type="InterPro" id="IPR024574">
    <property type="entry name" value="ELMO_ARM"/>
</dbReference>
<dbReference type="Proteomes" id="UP000735302">
    <property type="component" value="Unassembled WGS sequence"/>
</dbReference>
<accession>A0AAV4BBH7</accession>
<evidence type="ECO:0000313" key="2">
    <source>
        <dbReference type="EMBL" id="GFO20696.1"/>
    </source>
</evidence>